<dbReference type="InterPro" id="IPR036410">
    <property type="entry name" value="HSP_DnaJ_Cys-rich_dom_sf"/>
</dbReference>
<organism evidence="1 2">
    <name type="scientific">Methylomonas methanica (strain DSM 25384 / MC09)</name>
    <dbReference type="NCBI Taxonomy" id="857087"/>
    <lineage>
        <taxon>Bacteria</taxon>
        <taxon>Pseudomonadati</taxon>
        <taxon>Pseudomonadota</taxon>
        <taxon>Gammaproteobacteria</taxon>
        <taxon>Methylococcales</taxon>
        <taxon>Methylococcaceae</taxon>
        <taxon>Methylomonas</taxon>
    </lineage>
</organism>
<evidence type="ECO:0000313" key="1">
    <source>
        <dbReference type="EMBL" id="AEG02562.1"/>
    </source>
</evidence>
<sequence>MRPEYVPEYVPEYLEGFLVEVDSRSNAVLNPFIAANDMGMYHDVIRELDALQTEFQDRLYGLRGYMISAAAPISVSVLIEQAKDSVFQIFVKYMDFALQHQKQLIKASSNLSEFSPTSEAVETVLLPPENPDLEQPVEPFQAVVSLVDCPLCSGTGVQGEFSDYRECNYCAGSGVSPESEILPFSPFPSDRADNGDIDTIVPCPACYKRRLSFYDKSKEFVNV</sequence>
<reference key="2">
    <citation type="submission" date="2011-05" db="EMBL/GenBank/DDBJ databases">
        <title>Complete genome sequence of the aerobic marine methanotroph Methylomonas methanica MC09.</title>
        <authorList>
            <person name="Boden R."/>
            <person name="Cunliffe M."/>
            <person name="Scanlan J."/>
            <person name="Moussard H."/>
            <person name="Kits K.D."/>
            <person name="Klotz M."/>
            <person name="Jetten M."/>
            <person name="Vuilleumier S."/>
            <person name="Han J."/>
            <person name="Peters L."/>
            <person name="Mikhailova N."/>
            <person name="Teshima H."/>
            <person name="Tapia R."/>
            <person name="Kyrpides N."/>
            <person name="Ivanova N."/>
            <person name="Pagani I."/>
            <person name="Cheng J.-F."/>
            <person name="Goodwin L."/>
            <person name="Han C."/>
            <person name="Hauser L."/>
            <person name="Land M."/>
            <person name="Lapidus A."/>
            <person name="Lucas S."/>
            <person name="Pitluck S."/>
            <person name="Woyke T."/>
            <person name="Stein L.Y."/>
            <person name="Murrell C."/>
        </authorList>
    </citation>
    <scope>NUCLEOTIDE SEQUENCE</scope>
    <source>
        <strain>MC09</strain>
    </source>
</reference>
<name>G0A219_METMM</name>
<reference evidence="2" key="3">
    <citation type="submission" date="2011-05" db="EMBL/GenBank/DDBJ databases">
        <title>Complete sequence of Methylomonas methanica MC09.</title>
        <authorList>
            <consortium name="US DOE Joint Genome Institute"/>
            <person name="Lucas S."/>
            <person name="Han J."/>
            <person name="Lapidus A."/>
            <person name="Cheng J.-F."/>
            <person name="Goodwin L."/>
            <person name="Pitluck S."/>
            <person name="Peters L."/>
            <person name="Mikhailova N."/>
            <person name="Teshima H."/>
            <person name="Han C."/>
            <person name="Tapia R."/>
            <person name="Land M."/>
            <person name="Hauser L."/>
            <person name="Kyrpides N."/>
            <person name="Ivanova N."/>
            <person name="Pagani I."/>
            <person name="Stein L."/>
            <person name="Woyke T."/>
        </authorList>
    </citation>
    <scope>NUCLEOTIDE SEQUENCE [LARGE SCALE GENOMIC DNA]</scope>
    <source>
        <strain evidence="2">MC09</strain>
    </source>
</reference>
<dbReference type="Proteomes" id="UP000008888">
    <property type="component" value="Chromosome"/>
</dbReference>
<protein>
    <submittedName>
        <fullName evidence="1">Uncharacterized protein</fullName>
    </submittedName>
</protein>
<accession>G0A219</accession>
<dbReference type="Gene3D" id="6.20.20.10">
    <property type="match status" value="1"/>
</dbReference>
<gene>
    <name evidence="1" type="ordered locus">Metme_4211</name>
</gene>
<dbReference type="KEGG" id="mmt:Metme_4211"/>
<keyword evidence="2" id="KW-1185">Reference proteome</keyword>
<dbReference type="STRING" id="857087.Metme_4211"/>
<dbReference type="AlphaFoldDB" id="G0A219"/>
<dbReference type="eggNOG" id="COG0484">
    <property type="taxonomic scope" value="Bacteria"/>
</dbReference>
<evidence type="ECO:0000313" key="2">
    <source>
        <dbReference type="Proteomes" id="UP000008888"/>
    </source>
</evidence>
<dbReference type="RefSeq" id="WP_013820777.1">
    <property type="nucleotide sequence ID" value="NC_015572.1"/>
</dbReference>
<dbReference type="EMBL" id="CP002738">
    <property type="protein sequence ID" value="AEG02562.1"/>
    <property type="molecule type" value="Genomic_DNA"/>
</dbReference>
<dbReference type="HOGENOM" id="CLU_1238981_0_0_6"/>
<reference evidence="1 2" key="1">
    <citation type="journal article" date="2011" name="J. Bacteriol.">
        <title>Complete Genome Sequence of the Aerobic Marine Methanotroph Methylomonas methanica MC09.</title>
        <authorList>
            <person name="Boden R."/>
            <person name="Cunliffe M."/>
            <person name="Scanlan J."/>
            <person name="Moussard H."/>
            <person name="Kits K.D."/>
            <person name="Klotz M.G."/>
            <person name="Jetten M.S."/>
            <person name="Vuilleumier S."/>
            <person name="Han J."/>
            <person name="Peters L."/>
            <person name="Mikhailova N."/>
            <person name="Teshima H."/>
            <person name="Tapia R."/>
            <person name="Kyrpides N."/>
            <person name="Ivanova N."/>
            <person name="Pagani I."/>
            <person name="Cheng J.F."/>
            <person name="Goodwin L."/>
            <person name="Han C."/>
            <person name="Hauser L."/>
            <person name="Land M.L."/>
            <person name="Lapidus A."/>
            <person name="Lucas S."/>
            <person name="Pitluck S."/>
            <person name="Woyke T."/>
            <person name="Stein L."/>
            <person name="Murrell J.C."/>
        </authorList>
    </citation>
    <scope>NUCLEOTIDE SEQUENCE [LARGE SCALE GENOMIC DNA]</scope>
    <source>
        <strain evidence="1 2">MC09</strain>
    </source>
</reference>
<dbReference type="SUPFAM" id="SSF57938">
    <property type="entry name" value="DnaJ/Hsp40 cysteine-rich domain"/>
    <property type="match status" value="1"/>
</dbReference>
<proteinExistence type="predicted"/>